<evidence type="ECO:0000313" key="3">
    <source>
        <dbReference type="Proteomes" id="UP000054874"/>
    </source>
</evidence>
<keyword evidence="3" id="KW-1185">Reference proteome</keyword>
<dbReference type="EMBL" id="LNAM01000160">
    <property type="protein sequence ID" value="KSV58825.1"/>
    <property type="molecule type" value="Genomic_DNA"/>
</dbReference>
<dbReference type="Proteomes" id="UP000054874">
    <property type="component" value="Unassembled WGS sequence"/>
</dbReference>
<dbReference type="InterPro" id="IPR050194">
    <property type="entry name" value="Glycosyltransferase_grp1"/>
</dbReference>
<dbReference type="PANTHER" id="PTHR45947">
    <property type="entry name" value="SULFOQUINOVOSYL TRANSFERASE SQD2"/>
    <property type="match status" value="1"/>
</dbReference>
<gene>
    <name evidence="2" type="ORF">ASU35_11550</name>
</gene>
<dbReference type="Pfam" id="PF00534">
    <property type="entry name" value="Glycos_transf_1"/>
    <property type="match status" value="1"/>
</dbReference>
<name>A0A0V8QFH6_9FIRM</name>
<evidence type="ECO:0000313" key="2">
    <source>
        <dbReference type="EMBL" id="KSV58825.1"/>
    </source>
</evidence>
<accession>A0A0V8QFH6</accession>
<comment type="caution">
    <text evidence="2">The sequence shown here is derived from an EMBL/GenBank/DDBJ whole genome shotgun (WGS) entry which is preliminary data.</text>
</comment>
<sequence>MCFGVKKIYDLAKKVDAEIYHLHDPELLLIAPFLKRKGKKVVFDSHETYNLQIREKEYIPLVFRKILARVYWLIETVIIKKIDAVICPGTVLGKNPFKGRTKRVAYINNVPRLEELEVEITDVNTKEENAICYVGSLTVDRGITNLVKAAYQANVTLYLAGKFSSDAYEQELMEMEEYKAVKYLGFLDRREIYDLYSKVCIGMCTLLPVGQYNKGDNLPTKVYEYMAAGLPVILSDFPYNKKVMEKYQFGEIVDPEDIDEITNKIKKLLSDKSVQREAGENGKKMVLKKYNWSIEEKKLLELYEVLVGQ</sequence>
<feature type="domain" description="Glycosyl transferase family 1" evidence="1">
    <location>
        <begin position="126"/>
        <end position="285"/>
    </location>
</feature>
<dbReference type="GO" id="GO:0016757">
    <property type="term" value="F:glycosyltransferase activity"/>
    <property type="evidence" value="ECO:0007669"/>
    <property type="project" value="InterPro"/>
</dbReference>
<evidence type="ECO:0000259" key="1">
    <source>
        <dbReference type="Pfam" id="PF00534"/>
    </source>
</evidence>
<protein>
    <recommendedName>
        <fullName evidence="1">Glycosyl transferase family 1 domain-containing protein</fullName>
    </recommendedName>
</protein>
<dbReference type="STRING" id="290052.ASU35_11550"/>
<dbReference type="SUPFAM" id="SSF53756">
    <property type="entry name" value="UDP-Glycosyltransferase/glycogen phosphorylase"/>
    <property type="match status" value="1"/>
</dbReference>
<reference evidence="2 3" key="1">
    <citation type="submission" date="2015-11" db="EMBL/GenBank/DDBJ databases">
        <title>Butyribacter intestini gen. nov., sp. nov., a butyric acid-producing bacterium of the family Lachnospiraceae isolated from the human faeces.</title>
        <authorList>
            <person name="Zou Y."/>
            <person name="Xue W."/>
            <person name="Luo G."/>
            <person name="Lv M."/>
        </authorList>
    </citation>
    <scope>NUCLEOTIDE SEQUENCE [LARGE SCALE GENOMIC DNA]</scope>
    <source>
        <strain evidence="2 3">ACET-33324</strain>
    </source>
</reference>
<dbReference type="Gene3D" id="3.40.50.2000">
    <property type="entry name" value="Glycogen Phosphorylase B"/>
    <property type="match status" value="2"/>
</dbReference>
<organism evidence="2 3">
    <name type="scientific">Acetivibrio ethanolgignens</name>
    <dbReference type="NCBI Taxonomy" id="290052"/>
    <lineage>
        <taxon>Bacteria</taxon>
        <taxon>Bacillati</taxon>
        <taxon>Bacillota</taxon>
        <taxon>Clostridia</taxon>
        <taxon>Eubacteriales</taxon>
        <taxon>Oscillospiraceae</taxon>
        <taxon>Acetivibrio</taxon>
    </lineage>
</organism>
<proteinExistence type="predicted"/>
<dbReference type="PANTHER" id="PTHR45947:SF3">
    <property type="entry name" value="SULFOQUINOVOSYL TRANSFERASE SQD2"/>
    <property type="match status" value="1"/>
</dbReference>
<dbReference type="InterPro" id="IPR001296">
    <property type="entry name" value="Glyco_trans_1"/>
</dbReference>
<dbReference type="AlphaFoldDB" id="A0A0V8QFH6"/>